<dbReference type="CDD" id="cd01650">
    <property type="entry name" value="RT_nLTR_like"/>
    <property type="match status" value="1"/>
</dbReference>
<feature type="region of interest" description="Disordered" evidence="1">
    <location>
        <begin position="598"/>
        <end position="700"/>
    </location>
</feature>
<dbReference type="InterPro" id="IPR005135">
    <property type="entry name" value="Endo/exonuclease/phosphatase"/>
</dbReference>
<dbReference type="Pfam" id="PF14111">
    <property type="entry name" value="DUF4283"/>
    <property type="match status" value="1"/>
</dbReference>
<dbReference type="Proteomes" id="UP000694240">
    <property type="component" value="Chromosome 12"/>
</dbReference>
<gene>
    <name evidence="3" type="ORF">ISN45_Aa07g019930</name>
</gene>
<feature type="compositionally biased region" description="Polar residues" evidence="1">
    <location>
        <begin position="598"/>
        <end position="607"/>
    </location>
</feature>
<feature type="compositionally biased region" description="Basic and acidic residues" evidence="1">
    <location>
        <begin position="158"/>
        <end position="173"/>
    </location>
</feature>
<reference evidence="3 4" key="1">
    <citation type="submission" date="2020-12" db="EMBL/GenBank/DDBJ databases">
        <title>Concerted genomic and epigenomic changes stabilize Arabidopsis allopolyploids.</title>
        <authorList>
            <person name="Chen Z."/>
        </authorList>
    </citation>
    <scope>NUCLEOTIDE SEQUENCE [LARGE SCALE GENOMIC DNA]</scope>
    <source>
        <strain evidence="3">Allo738</strain>
        <tissue evidence="3">Leaf</tissue>
    </source>
</reference>
<accession>A0A8T1Y3Z1</accession>
<feature type="compositionally biased region" description="Basic and acidic residues" evidence="1">
    <location>
        <begin position="510"/>
        <end position="519"/>
    </location>
</feature>
<dbReference type="Pfam" id="PF03372">
    <property type="entry name" value="Exo_endo_phos"/>
    <property type="match status" value="1"/>
</dbReference>
<sequence length="2033" mass="231410">MTSFLVIGGNGGVKKPHRYRLGTIAVREIHKSSEDEIRAEKNPRPFDEDDIALVKNYKFKLWRHVTEAKKKHSEKKMTKSDEPKPKRLRIAKDTKKSSSTLNMPKRPLTGFFIFVPLQAALFPEVMSYRIPYSAKGKGIAYPHRSHSSSNYRSPSLGPRDRRTPHLSPRKENEEVFSPPPRMRIRAPVLDTSDLIEENSLTLMGRLTNPSVQRLWSLIPFLSNRWNLRGKATGSDLGRGCFQFRFEFEEDLQKVLDNRPYHFDQWMVILQRWEPVISPTFPSKIPFWIDLQGLPKHYWKQQMVYKIGEELGEVIDHELSSTAAKIKVLIDGLKPLTKETVVDFPDGTEALVTLEYKGLKNHCKHCHRLSHDKTECPGLKSEKESSRHADMVQQSKNSSSRNHPIPSQRTIQEPFERNISNHMNLNKPRAVQPSSKSNFEEKDHRSISRSETKSHNYYLSGGRRSPPRRLDYSRKATAREKPRNNFSVQQPSLEWREKTTPRELTWTDCSENSRTRRPPLEKPLLTEFSSPPPRHVPTTEEVMDELREVTVQYTSCADPTESLARKQRVLQGEARGLMTDTAAQIISAASLQIQSTTIPSETQQNMAASLSPDLPIHPADIPPSVASNTKRKRGRPPINRQGSKSPLRLTGAKSSKRNKVVIQNSPKRRTNSEETILSTRGKQGKQTKQKNTSHGGEAGNPMTVRRLKEMHSNISPDIIFLMETKNSEESVIKTLQWMGYSDMKLVSPHSPGGGGLALLWNQTVSLQILSECHNFIDTRIEAEGKSFFATFIYGEPDQSKRKEIWTQLSALGQSRSEPWFLTGDFNDIIDSSEKLGGPARPEGSFVDFRTFMSECDLFDLRHSGNFLSWRGKRHEHLVFCRLDRAMSNSEWAISYPAGRCEYLDFEGSDHRPIATYFDLKKKRKKGLFRYDRRLRNNEEVTQLIYENWQGALIEKVDTKISRCRSAIIKWSRKKHLNSQEKINLWRGKLEVAMTDPNSEAELLSTINEELKHAYKEEEEFWKQRSRQLWLSLGDKNSGYFHAITKGRRAINKFSVIEDDKGGTFFAEQDILKVITDYYNQIFTAKEGERLSTIVEALQPKISEETNIKLTAIPSANDIRLACFSIHADKAPGPDGFSASFFQTNWETVGKNIILEIQGFFSSGILPKNLNATHVRLIPKIKSPRTMKDYRPIALCSVYYKIIAKLLTKRLQPILHDLISENQSAFVPQRAISDNVLITHEALHYLHTSKAKKKCYMAVKTDMSKAYDRIEWEFIRMVMERLGFSHIWISWIMQCISTVSYSYLLNGEAQGLVIPQRGIRQGDPLSPFIFILCSEVLSGLCHRAEAIGTLTGIKLGKKSPRISHLLFADDTMFFCKAESKDVATLLSILQKYESASGQMINPQKSAITFSAKTVPEIRERIKSQLGIQSEGGLGKYLGLPELFGRKKKDLFTILVDRIRQRACSWSSKFLSAAGKLVMLKAVLAAMPTYTMSCFQLPQSLCKRIQSALTRFWWDTSMEKKKMCWVSWKNLTKSRGEGGLGFRDIQSFNDALLAKISWRILTKPSCLLARILLGKYCHSTSFLASQPPANTSHGWRGICAGKDLLKKQLGRVIGNGKQTSLWYDPWLSTTSPITPMGPPQEDTQDLKVAYLISSTSLDWDREKIQQTIPELEKQILEIRLSKLGATDSFAWLPTKTGLYSAKSGYYETIKEESESSPLPEPIRDFQWTKNIWHIQTSPKTKFFLWKAMRGALPTGDNLSQRRIYTDAKCPFCGEEETTFHLLYKCSFAAEIWEKAPFKASLVPEQITSLRDLLERAKNLICLPPCDTGGGPLFPWILWSIWLARNHRIFKDKHSSPRETLSQAIALAREWNYAQTHPPTQNQKLSTPGTKPTSPNDPETTVCHTDAAWNANQKAAGFGWVFSNCREGLLREGSECLTNIRSPLLAEAIAIYQALLHASEMGIKNLSIASDSKQLIEAILSETPHKDLHGILHDILVLSSTFQKIRFSFVSRNVNRQADALAKRSLLNIVSRPVIAF</sequence>
<dbReference type="InterPro" id="IPR002156">
    <property type="entry name" value="RNaseH_domain"/>
</dbReference>
<keyword evidence="3" id="KW-0540">Nuclease</keyword>
<dbReference type="Pfam" id="PF00078">
    <property type="entry name" value="RVT_1"/>
    <property type="match status" value="1"/>
</dbReference>
<organism evidence="3 4">
    <name type="scientific">Arabidopsis thaliana x Arabidopsis arenosa</name>
    <dbReference type="NCBI Taxonomy" id="1240361"/>
    <lineage>
        <taxon>Eukaryota</taxon>
        <taxon>Viridiplantae</taxon>
        <taxon>Streptophyta</taxon>
        <taxon>Embryophyta</taxon>
        <taxon>Tracheophyta</taxon>
        <taxon>Spermatophyta</taxon>
        <taxon>Magnoliopsida</taxon>
        <taxon>eudicotyledons</taxon>
        <taxon>Gunneridae</taxon>
        <taxon>Pentapetalae</taxon>
        <taxon>rosids</taxon>
        <taxon>malvids</taxon>
        <taxon>Brassicales</taxon>
        <taxon>Brassicaceae</taxon>
        <taxon>Camelineae</taxon>
        <taxon>Arabidopsis</taxon>
    </lineage>
</organism>
<dbReference type="PANTHER" id="PTHR33116">
    <property type="entry name" value="REVERSE TRANSCRIPTASE ZINC-BINDING DOMAIN-CONTAINING PROTEIN-RELATED-RELATED"/>
    <property type="match status" value="1"/>
</dbReference>
<dbReference type="Pfam" id="PF13456">
    <property type="entry name" value="RVT_3"/>
    <property type="match status" value="1"/>
</dbReference>
<feature type="domain" description="Reverse transcriptase" evidence="2">
    <location>
        <begin position="1157"/>
        <end position="1427"/>
    </location>
</feature>
<dbReference type="PANTHER" id="PTHR33116:SF86">
    <property type="entry name" value="REVERSE TRANSCRIPTASE DOMAIN-CONTAINING PROTEIN"/>
    <property type="match status" value="1"/>
</dbReference>
<keyword evidence="3" id="KW-0255">Endonuclease</keyword>
<proteinExistence type="predicted"/>
<dbReference type="EMBL" id="JAEFBK010000012">
    <property type="protein sequence ID" value="KAG7541952.1"/>
    <property type="molecule type" value="Genomic_DNA"/>
</dbReference>
<evidence type="ECO:0000259" key="2">
    <source>
        <dbReference type="PROSITE" id="PS50878"/>
    </source>
</evidence>
<name>A0A8T1Y3Z1_9BRAS</name>
<feature type="region of interest" description="Disordered" evidence="1">
    <location>
        <begin position="139"/>
        <end position="178"/>
    </location>
</feature>
<evidence type="ECO:0000313" key="4">
    <source>
        <dbReference type="Proteomes" id="UP000694240"/>
    </source>
</evidence>
<dbReference type="InterPro" id="IPR026960">
    <property type="entry name" value="RVT-Znf"/>
</dbReference>
<feature type="compositionally biased region" description="Basic and acidic residues" evidence="1">
    <location>
        <begin position="437"/>
        <end position="453"/>
    </location>
</feature>
<dbReference type="GO" id="GO:0003676">
    <property type="term" value="F:nucleic acid binding"/>
    <property type="evidence" value="ECO:0007669"/>
    <property type="project" value="InterPro"/>
</dbReference>
<dbReference type="GO" id="GO:0004523">
    <property type="term" value="F:RNA-DNA hybrid ribonuclease activity"/>
    <property type="evidence" value="ECO:0007669"/>
    <property type="project" value="InterPro"/>
</dbReference>
<dbReference type="Pfam" id="PF13966">
    <property type="entry name" value="zf-RVT"/>
    <property type="match status" value="1"/>
</dbReference>
<feature type="region of interest" description="Disordered" evidence="1">
    <location>
        <begin position="370"/>
        <end position="469"/>
    </location>
</feature>
<dbReference type="PROSITE" id="PS50878">
    <property type="entry name" value="RT_POL"/>
    <property type="match status" value="1"/>
</dbReference>
<evidence type="ECO:0000313" key="3">
    <source>
        <dbReference type="EMBL" id="KAG7541952.1"/>
    </source>
</evidence>
<keyword evidence="4" id="KW-1185">Reference proteome</keyword>
<feature type="region of interest" description="Disordered" evidence="1">
    <location>
        <begin position="507"/>
        <end position="536"/>
    </location>
</feature>
<dbReference type="CDD" id="cd06222">
    <property type="entry name" value="RNase_H_like"/>
    <property type="match status" value="1"/>
</dbReference>
<feature type="compositionally biased region" description="Basic and acidic residues" evidence="1">
    <location>
        <begin position="370"/>
        <end position="389"/>
    </location>
</feature>
<feature type="region of interest" description="Disordered" evidence="1">
    <location>
        <begin position="69"/>
        <end position="102"/>
    </location>
</feature>
<dbReference type="InterPro" id="IPR000477">
    <property type="entry name" value="RT_dom"/>
</dbReference>
<feature type="compositionally biased region" description="Polar residues" evidence="1">
    <location>
        <begin position="391"/>
        <end position="410"/>
    </location>
</feature>
<protein>
    <submittedName>
        <fullName evidence="3">Endonuclease/exonuclease/phosphatase superfamily</fullName>
    </submittedName>
</protein>
<dbReference type="InterPro" id="IPR044730">
    <property type="entry name" value="RNase_H-like_dom_plant"/>
</dbReference>
<dbReference type="InterPro" id="IPR025558">
    <property type="entry name" value="DUF4283"/>
</dbReference>
<keyword evidence="3" id="KW-0378">Hydrolase</keyword>
<feature type="region of interest" description="Disordered" evidence="1">
    <location>
        <begin position="1873"/>
        <end position="1895"/>
    </location>
</feature>
<evidence type="ECO:0000256" key="1">
    <source>
        <dbReference type="SAM" id="MobiDB-lite"/>
    </source>
</evidence>
<feature type="compositionally biased region" description="Basic and acidic residues" evidence="1">
    <location>
        <begin position="75"/>
        <end position="96"/>
    </location>
</feature>
<comment type="caution">
    <text evidence="3">The sequence shown here is derived from an EMBL/GenBank/DDBJ whole genome shotgun (WGS) entry which is preliminary data.</text>
</comment>